<dbReference type="SMART" id="SM01337">
    <property type="entry name" value="APC10"/>
    <property type="match status" value="1"/>
</dbReference>
<keyword evidence="5 6" id="KW-0131">Cell cycle</keyword>
<gene>
    <name evidence="8" type="ORF">LPJ64_005514</name>
</gene>
<evidence type="ECO:0000313" key="9">
    <source>
        <dbReference type="Proteomes" id="UP001145021"/>
    </source>
</evidence>
<dbReference type="GO" id="GO:0070979">
    <property type="term" value="P:protein K11-linked ubiquitination"/>
    <property type="evidence" value="ECO:0007669"/>
    <property type="project" value="TreeGrafter"/>
</dbReference>
<protein>
    <recommendedName>
        <fullName evidence="6">Anaphase-promoting complex subunit 10</fullName>
    </recommendedName>
</protein>
<keyword evidence="9" id="KW-1185">Reference proteome</keyword>
<evidence type="ECO:0000256" key="5">
    <source>
        <dbReference type="ARBA" id="ARBA00023306"/>
    </source>
</evidence>
<evidence type="ECO:0000313" key="8">
    <source>
        <dbReference type="EMBL" id="KAJ1642657.1"/>
    </source>
</evidence>
<dbReference type="PROSITE" id="PS51284">
    <property type="entry name" value="DOC"/>
    <property type="match status" value="1"/>
</dbReference>
<dbReference type="PIRSF" id="PIRSF028841">
    <property type="entry name" value="APC10_sub"/>
    <property type="match status" value="1"/>
</dbReference>
<keyword evidence="3 6" id="KW-0498">Mitosis</keyword>
<dbReference type="InterPro" id="IPR004939">
    <property type="entry name" value="APC_su10/DOC_dom"/>
</dbReference>
<evidence type="ECO:0000256" key="4">
    <source>
        <dbReference type="ARBA" id="ARBA00022786"/>
    </source>
</evidence>
<feature type="domain" description="DOC" evidence="7">
    <location>
        <begin position="1"/>
        <end position="168"/>
    </location>
</feature>
<dbReference type="GO" id="GO:0051301">
    <property type="term" value="P:cell division"/>
    <property type="evidence" value="ECO:0007669"/>
    <property type="project" value="UniProtKB-KW"/>
</dbReference>
<proteinExistence type="inferred from homology"/>
<dbReference type="Proteomes" id="UP001145021">
    <property type="component" value="Unassembled WGS sequence"/>
</dbReference>
<dbReference type="PANTHER" id="PTHR12936">
    <property type="entry name" value="ANAPHASE-PROMOTING COMPLEX 10"/>
    <property type="match status" value="1"/>
</dbReference>
<dbReference type="CDD" id="cd08366">
    <property type="entry name" value="APC10"/>
    <property type="match status" value="1"/>
</dbReference>
<name>A0A9W7XEA9_9FUNG</name>
<keyword evidence="4 6" id="KW-0833">Ubl conjugation pathway</keyword>
<dbReference type="SUPFAM" id="SSF49785">
    <property type="entry name" value="Galactose-binding domain-like"/>
    <property type="match status" value="1"/>
</dbReference>
<evidence type="ECO:0000256" key="3">
    <source>
        <dbReference type="ARBA" id="ARBA00022776"/>
    </source>
</evidence>
<sequence length="171" mass="19896">MNNLPDISNQAHWTVSTSKHGFGVSNLHDNNPDTFWQSDGQLPHSISIKFPNRQPIHTIALYLDYDKDESYTPCCVRVYAGTSKYDMQLVNDHQFTKEPRGWVHLRLADISGPLLLAHFLYIELPMNYESGRDVHVRLAKVLGPAPKEEKFRKERILPFTTEEFYMYDTLR</sequence>
<dbReference type="GO" id="GO:0031145">
    <property type="term" value="P:anaphase-promoting complex-dependent catabolic process"/>
    <property type="evidence" value="ECO:0007669"/>
    <property type="project" value="InterPro"/>
</dbReference>
<reference evidence="8" key="1">
    <citation type="submission" date="2022-07" db="EMBL/GenBank/DDBJ databases">
        <title>Phylogenomic reconstructions and comparative analyses of Kickxellomycotina fungi.</title>
        <authorList>
            <person name="Reynolds N.K."/>
            <person name="Stajich J.E."/>
            <person name="Barry K."/>
            <person name="Grigoriev I.V."/>
            <person name="Crous P."/>
            <person name="Smith M.E."/>
        </authorList>
    </citation>
    <scope>NUCLEOTIDE SEQUENCE</scope>
    <source>
        <strain evidence="8">NBRC 105413</strain>
    </source>
</reference>
<organism evidence="8 9">
    <name type="scientific">Coemansia asiatica</name>
    <dbReference type="NCBI Taxonomy" id="1052880"/>
    <lineage>
        <taxon>Eukaryota</taxon>
        <taxon>Fungi</taxon>
        <taxon>Fungi incertae sedis</taxon>
        <taxon>Zoopagomycota</taxon>
        <taxon>Kickxellomycotina</taxon>
        <taxon>Kickxellomycetes</taxon>
        <taxon>Kickxellales</taxon>
        <taxon>Kickxellaceae</taxon>
        <taxon>Coemansia</taxon>
    </lineage>
</organism>
<comment type="similarity">
    <text evidence="1 6">Belongs to the APC10 family.</text>
</comment>
<dbReference type="GO" id="GO:0005680">
    <property type="term" value="C:anaphase-promoting complex"/>
    <property type="evidence" value="ECO:0007669"/>
    <property type="project" value="InterPro"/>
</dbReference>
<dbReference type="Pfam" id="PF03256">
    <property type="entry name" value="ANAPC10"/>
    <property type="match status" value="1"/>
</dbReference>
<keyword evidence="2 6" id="KW-0132">Cell division</keyword>
<dbReference type="InterPro" id="IPR008979">
    <property type="entry name" value="Galactose-bd-like_sf"/>
</dbReference>
<dbReference type="PANTHER" id="PTHR12936:SF0">
    <property type="entry name" value="ANAPHASE-PROMOTING COMPLEX SUBUNIT 10"/>
    <property type="match status" value="1"/>
</dbReference>
<accession>A0A9W7XEA9</accession>
<evidence type="ECO:0000259" key="7">
    <source>
        <dbReference type="PROSITE" id="PS51284"/>
    </source>
</evidence>
<evidence type="ECO:0000256" key="6">
    <source>
        <dbReference type="PIRNR" id="PIRNR028841"/>
    </source>
</evidence>
<dbReference type="AlphaFoldDB" id="A0A9W7XEA9"/>
<comment type="caution">
    <text evidence="8">The sequence shown here is derived from an EMBL/GenBank/DDBJ whole genome shotgun (WGS) entry which is preliminary data.</text>
</comment>
<dbReference type="InterPro" id="IPR016901">
    <property type="entry name" value="APC10/Doc1"/>
</dbReference>
<comment type="function">
    <text evidence="6">Component of the anaphase promoting complex/cyclosome (APC/C), a cell cycle-regulated E3 ubiquitin-protein ligase complex that controls progression through mitosis and the G1 phase of the cell cycle.</text>
</comment>
<dbReference type="EMBL" id="JANBOH010000360">
    <property type="protein sequence ID" value="KAJ1642657.1"/>
    <property type="molecule type" value="Genomic_DNA"/>
</dbReference>
<dbReference type="Gene3D" id="2.60.120.260">
    <property type="entry name" value="Galactose-binding domain-like"/>
    <property type="match status" value="1"/>
</dbReference>
<evidence type="ECO:0000256" key="2">
    <source>
        <dbReference type="ARBA" id="ARBA00022618"/>
    </source>
</evidence>
<evidence type="ECO:0000256" key="1">
    <source>
        <dbReference type="ARBA" id="ARBA00006762"/>
    </source>
</evidence>